<dbReference type="SUPFAM" id="SSF54523">
    <property type="entry name" value="Pili subunits"/>
    <property type="match status" value="1"/>
</dbReference>
<dbReference type="InterPro" id="IPR012902">
    <property type="entry name" value="N_methyl_site"/>
</dbReference>
<dbReference type="STRING" id="81409.SAMN04515656_10872"/>
<dbReference type="AlphaFoldDB" id="A0A1H4AGV1"/>
<keyword evidence="1" id="KW-0472">Membrane</keyword>
<protein>
    <submittedName>
        <fullName evidence="2">Prepilin-type N-terminal cleavage/methylation domain-containing protein</fullName>
    </submittedName>
</protein>
<organism evidence="2 3">
    <name type="scientific">Eubacterium aggregans</name>
    <dbReference type="NCBI Taxonomy" id="81409"/>
    <lineage>
        <taxon>Bacteria</taxon>
        <taxon>Bacillati</taxon>
        <taxon>Bacillota</taxon>
        <taxon>Clostridia</taxon>
        <taxon>Eubacteriales</taxon>
        <taxon>Eubacteriaceae</taxon>
        <taxon>Eubacterium</taxon>
    </lineage>
</organism>
<dbReference type="EMBL" id="FNRK01000008">
    <property type="protein sequence ID" value="SEA35229.1"/>
    <property type="molecule type" value="Genomic_DNA"/>
</dbReference>
<evidence type="ECO:0000256" key="1">
    <source>
        <dbReference type="SAM" id="Phobius"/>
    </source>
</evidence>
<dbReference type="Gene3D" id="3.30.700.10">
    <property type="entry name" value="Glycoprotein, Type 4 Pilin"/>
    <property type="match status" value="1"/>
</dbReference>
<sequence length="197" mass="21554">MENRKKSTGFTLVEIIVVLVILAVIAAFTIPAMLGFVEDARGKAAIAEAREVYVAAQGVAAEMYAAYDGKDLSGDAYTALKTTYAQKIIAIVGSDLGITKEVITKEGHTPEENSLEVGTKFTEYNSNSTRYINDLEKFTAKSTAKVWIDSKVSGTDISHLDFHVKAIWYVDRTGRYRTIIMLDPVYGGPSTTVTKIK</sequence>
<evidence type="ECO:0000313" key="2">
    <source>
        <dbReference type="EMBL" id="SEA35229.1"/>
    </source>
</evidence>
<keyword evidence="3" id="KW-1185">Reference proteome</keyword>
<accession>A0A1H4AGV1</accession>
<dbReference type="NCBIfam" id="TIGR02532">
    <property type="entry name" value="IV_pilin_GFxxxE"/>
    <property type="match status" value="1"/>
</dbReference>
<proteinExistence type="predicted"/>
<dbReference type="Proteomes" id="UP000199394">
    <property type="component" value="Unassembled WGS sequence"/>
</dbReference>
<dbReference type="InterPro" id="IPR045584">
    <property type="entry name" value="Pilin-like"/>
</dbReference>
<feature type="transmembrane region" description="Helical" evidence="1">
    <location>
        <begin position="12"/>
        <end position="34"/>
    </location>
</feature>
<reference evidence="2 3" key="1">
    <citation type="submission" date="2016-10" db="EMBL/GenBank/DDBJ databases">
        <authorList>
            <person name="de Groot N.N."/>
        </authorList>
    </citation>
    <scope>NUCLEOTIDE SEQUENCE [LARGE SCALE GENOMIC DNA]</scope>
    <source>
        <strain evidence="2 3">SR12</strain>
    </source>
</reference>
<dbReference type="RefSeq" id="WP_090306482.1">
    <property type="nucleotide sequence ID" value="NZ_FNRK01000008.1"/>
</dbReference>
<gene>
    <name evidence="2" type="ORF">SAMN04515656_10872</name>
</gene>
<dbReference type="Pfam" id="PF07963">
    <property type="entry name" value="N_methyl"/>
    <property type="match status" value="1"/>
</dbReference>
<keyword evidence="1" id="KW-0812">Transmembrane</keyword>
<name>A0A1H4AGV1_9FIRM</name>
<dbReference type="OrthoDB" id="1769704at2"/>
<keyword evidence="1" id="KW-1133">Transmembrane helix</keyword>
<evidence type="ECO:0000313" key="3">
    <source>
        <dbReference type="Proteomes" id="UP000199394"/>
    </source>
</evidence>
<dbReference type="PROSITE" id="PS00409">
    <property type="entry name" value="PROKAR_NTER_METHYL"/>
    <property type="match status" value="1"/>
</dbReference>